<sequence>MVKITRITTQKNNNERFSIFIDKGSGEEFGFGVDLDVLISFGLRKGVELDDDMLENIHFEDQVKKGMNYALNYLSYRMRSQKEVRDYLLKKEIPEGAFPSIFEKLERYGYVDDLEFAKAFVRTKINAGGKGPFVIGQELKQKGVNKAMTEKALEEYSYEKQVELAQSVAEKKANKLKKASSTELKQKVNQELRAKGFDRDIIQEVMDNIELEKGDDEEWEALVLQAQKAERRYSNLDRREFDHKMKQFLYRKGFPFPLINRYLEEFNDQ</sequence>
<dbReference type="OrthoDB" id="5421057at2"/>
<evidence type="ECO:0000259" key="8">
    <source>
        <dbReference type="Pfam" id="PF21982"/>
    </source>
</evidence>
<dbReference type="InterPro" id="IPR053925">
    <property type="entry name" value="RecX_HTH_3rd"/>
</dbReference>
<dbReference type="PANTHER" id="PTHR33602">
    <property type="entry name" value="REGULATORY PROTEIN RECX FAMILY PROTEIN"/>
    <property type="match status" value="1"/>
</dbReference>
<dbReference type="PANTHER" id="PTHR33602:SF1">
    <property type="entry name" value="REGULATORY PROTEIN RECX FAMILY PROTEIN"/>
    <property type="match status" value="1"/>
</dbReference>
<comment type="function">
    <text evidence="5">Modulates RecA activity.</text>
</comment>
<dbReference type="GO" id="GO:0005737">
    <property type="term" value="C:cytoplasm"/>
    <property type="evidence" value="ECO:0007669"/>
    <property type="project" value="UniProtKB-SubCell"/>
</dbReference>
<evidence type="ECO:0000256" key="1">
    <source>
        <dbReference type="ARBA" id="ARBA00004496"/>
    </source>
</evidence>
<reference evidence="9" key="1">
    <citation type="submission" date="2015-06" db="EMBL/GenBank/DDBJ databases">
        <authorList>
            <person name="Liu B."/>
            <person name="Wang J."/>
            <person name="Zhu Y."/>
            <person name="Liu G."/>
            <person name="Chen Q."/>
            <person name="Zheng C."/>
            <person name="Che J."/>
            <person name="Ge C."/>
            <person name="Shi H."/>
            <person name="Pan Z."/>
            <person name="Liu X."/>
        </authorList>
    </citation>
    <scope>NUCLEOTIDE SEQUENCE [LARGE SCALE GENOMIC DNA]</scope>
    <source>
        <strain evidence="9">DSM 16346</strain>
    </source>
</reference>
<evidence type="ECO:0000313" key="10">
    <source>
        <dbReference type="Proteomes" id="UP000035996"/>
    </source>
</evidence>
<dbReference type="Pfam" id="PF21982">
    <property type="entry name" value="RecX_HTH1"/>
    <property type="match status" value="1"/>
</dbReference>
<keyword evidence="4 5" id="KW-0963">Cytoplasm</keyword>
<dbReference type="InterPro" id="IPR003783">
    <property type="entry name" value="Regulatory_RecX"/>
</dbReference>
<dbReference type="AlphaFoldDB" id="A0A0J6CRW0"/>
<dbReference type="RefSeq" id="WP_048313608.1">
    <property type="nucleotide sequence ID" value="NZ_CP119526.1"/>
</dbReference>
<gene>
    <name evidence="5" type="primary">recX</name>
    <name evidence="9" type="ORF">AB986_20875</name>
</gene>
<dbReference type="EMBL" id="LELK01000015">
    <property type="protein sequence ID" value="KMM35903.1"/>
    <property type="molecule type" value="Genomic_DNA"/>
</dbReference>
<organism evidence="9 10">
    <name type="scientific">Guptibacillus hwajinpoensis</name>
    <dbReference type="NCBI Taxonomy" id="208199"/>
    <lineage>
        <taxon>Bacteria</taxon>
        <taxon>Bacillati</taxon>
        <taxon>Bacillota</taxon>
        <taxon>Bacilli</taxon>
        <taxon>Bacillales</taxon>
        <taxon>Guptibacillaceae</taxon>
        <taxon>Guptibacillus</taxon>
    </lineage>
</organism>
<comment type="subcellular location">
    <subcellularLocation>
        <location evidence="1 5">Cytoplasm</location>
    </subcellularLocation>
</comment>
<feature type="domain" description="RecX third three-helical" evidence="7">
    <location>
        <begin position="159"/>
        <end position="206"/>
    </location>
</feature>
<comment type="similarity">
    <text evidence="2 5">Belongs to the RecX family.</text>
</comment>
<dbReference type="Pfam" id="PF02631">
    <property type="entry name" value="RecX_HTH2"/>
    <property type="match status" value="1"/>
</dbReference>
<evidence type="ECO:0000256" key="4">
    <source>
        <dbReference type="ARBA" id="ARBA00022490"/>
    </source>
</evidence>
<evidence type="ECO:0000256" key="2">
    <source>
        <dbReference type="ARBA" id="ARBA00009695"/>
    </source>
</evidence>
<dbReference type="InterPro" id="IPR053924">
    <property type="entry name" value="RecX_HTH_2nd"/>
</dbReference>
<dbReference type="Gene3D" id="1.10.10.10">
    <property type="entry name" value="Winged helix-like DNA-binding domain superfamily/Winged helix DNA-binding domain"/>
    <property type="match status" value="4"/>
</dbReference>
<evidence type="ECO:0000256" key="5">
    <source>
        <dbReference type="HAMAP-Rule" id="MF_01114"/>
    </source>
</evidence>
<keyword evidence="10" id="KW-1185">Reference proteome</keyword>
<evidence type="ECO:0000259" key="6">
    <source>
        <dbReference type="Pfam" id="PF02631"/>
    </source>
</evidence>
<dbReference type="InterPro" id="IPR053926">
    <property type="entry name" value="RecX_HTH_1st"/>
</dbReference>
<dbReference type="InterPro" id="IPR036388">
    <property type="entry name" value="WH-like_DNA-bd_sf"/>
</dbReference>
<dbReference type="HAMAP" id="MF_01114">
    <property type="entry name" value="RecX"/>
    <property type="match status" value="1"/>
</dbReference>
<proteinExistence type="inferred from homology"/>
<dbReference type="GO" id="GO:0006282">
    <property type="term" value="P:regulation of DNA repair"/>
    <property type="evidence" value="ECO:0007669"/>
    <property type="project" value="UniProtKB-UniRule"/>
</dbReference>
<name>A0A0J6CRW0_9BACL</name>
<dbReference type="STRING" id="157733.AB986_20875"/>
<feature type="domain" description="RecX third three-helical" evidence="7">
    <location>
        <begin position="216"/>
        <end position="263"/>
    </location>
</feature>
<evidence type="ECO:0000256" key="3">
    <source>
        <dbReference type="ARBA" id="ARBA00018111"/>
    </source>
</evidence>
<feature type="domain" description="RecX first three-helical" evidence="8">
    <location>
        <begin position="67"/>
        <end position="95"/>
    </location>
</feature>
<dbReference type="Pfam" id="PF21981">
    <property type="entry name" value="RecX_HTH3"/>
    <property type="match status" value="2"/>
</dbReference>
<evidence type="ECO:0000313" key="9">
    <source>
        <dbReference type="EMBL" id="KMM35903.1"/>
    </source>
</evidence>
<comment type="caution">
    <text evidence="9">The sequence shown here is derived from an EMBL/GenBank/DDBJ whole genome shotgun (WGS) entry which is preliminary data.</text>
</comment>
<feature type="domain" description="RecX second three-helical" evidence="6">
    <location>
        <begin position="112"/>
        <end position="153"/>
    </location>
</feature>
<evidence type="ECO:0000259" key="7">
    <source>
        <dbReference type="Pfam" id="PF21981"/>
    </source>
</evidence>
<dbReference type="NCBIfam" id="NF010733">
    <property type="entry name" value="PRK14135.1"/>
    <property type="match status" value="1"/>
</dbReference>
<accession>A0A0J6CRW0</accession>
<protein>
    <recommendedName>
        <fullName evidence="3 5">Regulatory protein RecX</fullName>
    </recommendedName>
</protein>
<dbReference type="Proteomes" id="UP000035996">
    <property type="component" value="Unassembled WGS sequence"/>
</dbReference>